<reference evidence="4" key="1">
    <citation type="submission" date="2025-08" db="UniProtKB">
        <authorList>
            <consortium name="Ensembl"/>
        </authorList>
    </citation>
    <scope>IDENTIFICATION</scope>
</reference>
<dbReference type="InterPro" id="IPR001878">
    <property type="entry name" value="Znf_CCHC"/>
</dbReference>
<dbReference type="Gene3D" id="4.10.60.10">
    <property type="entry name" value="Zinc finger, CCHC-type"/>
    <property type="match status" value="1"/>
</dbReference>
<dbReference type="GO" id="GO:0008270">
    <property type="term" value="F:zinc ion binding"/>
    <property type="evidence" value="ECO:0007669"/>
    <property type="project" value="UniProtKB-KW"/>
</dbReference>
<reference evidence="4" key="2">
    <citation type="submission" date="2025-09" db="UniProtKB">
        <authorList>
            <consortium name="Ensembl"/>
        </authorList>
    </citation>
    <scope>IDENTIFICATION</scope>
</reference>
<sequence length="239" mass="26472">MDPNYTGVFFAETPNVIPGWAPVSASQRKGADVQKGIREAQDGLWEVQEALREQMAQLAREQQALVRLLRREFGRNRRELEEKPGARARRPGADRRTCYACNRRGHVLRDCLYRVGGRAPQPQQGQREVPRAARRMKKPGRRLTCWACGQSGHVWRICPGPKQGVQGDPGKGSAPKVENRKHCPLRGTEGRVEEVPVGPVGPNVAEVVTGMEGTPQEAGTQTSKVNKVFPSFLGCLVCF</sequence>
<evidence type="ECO:0000313" key="5">
    <source>
        <dbReference type="Proteomes" id="UP000694403"/>
    </source>
</evidence>
<dbReference type="Pfam" id="PF00098">
    <property type="entry name" value="zf-CCHC"/>
    <property type="match status" value="2"/>
</dbReference>
<proteinExistence type="predicted"/>
<dbReference type="PROSITE" id="PS50158">
    <property type="entry name" value="ZF_CCHC"/>
    <property type="match status" value="2"/>
</dbReference>
<dbReference type="AlphaFoldDB" id="A0A8C3S533"/>
<keyword evidence="1" id="KW-0863">Zinc-finger</keyword>
<evidence type="ECO:0000256" key="2">
    <source>
        <dbReference type="SAM" id="MobiDB-lite"/>
    </source>
</evidence>
<evidence type="ECO:0000256" key="1">
    <source>
        <dbReference type="PROSITE-ProRule" id="PRU00047"/>
    </source>
</evidence>
<keyword evidence="1" id="KW-0862">Zinc</keyword>
<keyword evidence="5" id="KW-1185">Reference proteome</keyword>
<name>A0A8C3S533_CHESE</name>
<evidence type="ECO:0000259" key="3">
    <source>
        <dbReference type="PROSITE" id="PS50158"/>
    </source>
</evidence>
<feature type="domain" description="CCHC-type" evidence="3">
    <location>
        <begin position="145"/>
        <end position="159"/>
    </location>
</feature>
<protein>
    <recommendedName>
        <fullName evidence="3">CCHC-type domain-containing protein</fullName>
    </recommendedName>
</protein>
<dbReference type="SMART" id="SM00343">
    <property type="entry name" value="ZnF_C2HC"/>
    <property type="match status" value="2"/>
</dbReference>
<dbReference type="InterPro" id="IPR036875">
    <property type="entry name" value="Znf_CCHC_sf"/>
</dbReference>
<feature type="region of interest" description="Disordered" evidence="2">
    <location>
        <begin position="160"/>
        <end position="180"/>
    </location>
</feature>
<accession>A0A8C3S533</accession>
<evidence type="ECO:0000313" key="4">
    <source>
        <dbReference type="Ensembl" id="ENSCSRP00000009793.1"/>
    </source>
</evidence>
<keyword evidence="1" id="KW-0479">Metal-binding</keyword>
<dbReference type="Proteomes" id="UP000694403">
    <property type="component" value="Unplaced"/>
</dbReference>
<dbReference type="GO" id="GO:0003676">
    <property type="term" value="F:nucleic acid binding"/>
    <property type="evidence" value="ECO:0007669"/>
    <property type="project" value="InterPro"/>
</dbReference>
<dbReference type="Ensembl" id="ENSCSRT00000010135.1">
    <property type="protein sequence ID" value="ENSCSRP00000009793.1"/>
    <property type="gene ID" value="ENSCSRG00000007317.1"/>
</dbReference>
<organism evidence="4 5">
    <name type="scientific">Chelydra serpentina</name>
    <name type="common">Snapping turtle</name>
    <name type="synonym">Testudo serpentina</name>
    <dbReference type="NCBI Taxonomy" id="8475"/>
    <lineage>
        <taxon>Eukaryota</taxon>
        <taxon>Metazoa</taxon>
        <taxon>Chordata</taxon>
        <taxon>Craniata</taxon>
        <taxon>Vertebrata</taxon>
        <taxon>Euteleostomi</taxon>
        <taxon>Archelosauria</taxon>
        <taxon>Testudinata</taxon>
        <taxon>Testudines</taxon>
        <taxon>Cryptodira</taxon>
        <taxon>Durocryptodira</taxon>
        <taxon>Americhelydia</taxon>
        <taxon>Chelydroidea</taxon>
        <taxon>Chelydridae</taxon>
        <taxon>Chelydra</taxon>
    </lineage>
</organism>
<feature type="domain" description="CCHC-type" evidence="3">
    <location>
        <begin position="98"/>
        <end position="111"/>
    </location>
</feature>
<dbReference type="SUPFAM" id="SSF57756">
    <property type="entry name" value="Retrovirus zinc finger-like domains"/>
    <property type="match status" value="2"/>
</dbReference>